<keyword evidence="2" id="KW-1003">Cell membrane</keyword>
<feature type="domain" description="ABC3 transporter permease C-terminal" evidence="7">
    <location>
        <begin position="486"/>
        <end position="600"/>
    </location>
</feature>
<evidence type="ECO:0000256" key="6">
    <source>
        <dbReference type="SAM" id="Phobius"/>
    </source>
</evidence>
<dbReference type="Pfam" id="PF02687">
    <property type="entry name" value="FtsX"/>
    <property type="match status" value="2"/>
</dbReference>
<evidence type="ECO:0000259" key="7">
    <source>
        <dbReference type="Pfam" id="PF02687"/>
    </source>
</evidence>
<dbReference type="InterPro" id="IPR023908">
    <property type="entry name" value="xxxLxxG_rpt"/>
</dbReference>
<keyword evidence="5 6" id="KW-0472">Membrane</keyword>
<feature type="transmembrane region" description="Helical" evidence="6">
    <location>
        <begin position="529"/>
        <end position="554"/>
    </location>
</feature>
<reference evidence="8" key="2">
    <citation type="submission" date="2014-06" db="EMBL/GenBank/DDBJ databases">
        <title>Draft genome sequence of Eubacterium siraeum (DSM 15702).</title>
        <authorList>
            <person name="Sudarsanam P."/>
            <person name="Ley R."/>
            <person name="Guruge J."/>
            <person name="Turnbaugh P.J."/>
            <person name="Mahowald M."/>
            <person name="Liep D."/>
            <person name="Gordon J."/>
        </authorList>
    </citation>
    <scope>NUCLEOTIDE SEQUENCE</scope>
    <source>
        <strain evidence="8">DSM 15702</strain>
    </source>
</reference>
<dbReference type="InterPro" id="IPR003838">
    <property type="entry name" value="ABC3_permease_C"/>
</dbReference>
<dbReference type="SUPFAM" id="SSF58104">
    <property type="entry name" value="Methyl-accepting chemotaxis protein (MCP) signaling domain"/>
    <property type="match status" value="1"/>
</dbReference>
<keyword evidence="3 6" id="KW-0812">Transmembrane</keyword>
<keyword evidence="9" id="KW-1185">Reference proteome</keyword>
<dbReference type="NCBIfam" id="TIGR03057">
    <property type="entry name" value="xxxLxxG_by_4"/>
    <property type="match status" value="3"/>
</dbReference>
<sequence>MNKVLSKRIPREFKSNLPKYIALLLLIVLCMYLVTAMVASSETIIIRTDEHNAANHVEDGQFTTFLPLTNEQEKDITDKGVTLERMYSLDIKAEDGSTLRVMKNRRNIDLVELIRGEYPSKDNEAVVERRYTEEHSLDIGSKLTVGGTEYTVCGIGASPDYDAPYQNMSDMAVSSKNFGIIFVTDSEYERVSDISKSAQTFTYGYLLGNDMTDDKLKELIEDFDFDYTKVTDKYYLETVNEALEKRTEIENGINDLAEGADKLHNGLKDLSDGADTLYGGMNDLSDGADKLYDGLKTLYDGTVQLHTGMTSIYDGASALDKGLGELSGGASSLNSAIAGADSAGLIPPTMNALVSGADSLASGLKSAKSGSSELVSGISSANRGAEQLSTGATDAVNGAKELANGVKDAKDGTKALADGAKDAKDGAGELADGIHELKSNIGKLLDAAFNLDLTNLTSFVKRADNVRIAGAAGDVVMNKYGGLAACVILMALFAYVISVFVVHQINRESSVIGALYALGVSKGALIRHYIMLPTIIAFIGGVLGSVIGFSPMSIQSQLADSYSYFSLPDFQTVIPLYLVIYAVVIPPVIAATVNALVINRRLSAPALSLMRNEQNVRNISRMEIKSGGFVRKFRIRQLLREMRANITVAACMFVSMLILMLGLDCYSMCNNVTTDTLAGATYEYMYTLKYPTSEVPDGGEACYVESLEKEKDGYTLDITVIGIDSDNPYYNVDVKNGKSIVTASLSVAQRYGVAEGDKLILTDEAAGTDYAFTVGSISDYSAGLAVFMDIDSMRELFRQEDDYYNMVLSDKALDIDEGRIYSVTTKSDIERSSKIFTELMSGMVITLVGTSAVIFVVVMYLMMGVMIDRSSFGISLLKTFGYSKKDVKKLYLDGNAITIAISAIICLPLSKFVMDRIYPSFIPNVACGINLNFAWYLYPALFIAVMLIYLLTSTLLVRKLNKITPAEVLKNRE</sequence>
<evidence type="ECO:0000256" key="5">
    <source>
        <dbReference type="ARBA" id="ARBA00023136"/>
    </source>
</evidence>
<gene>
    <name evidence="8" type="ORF">EUBSIR_01513</name>
</gene>
<name>B0MNV6_9FIRM</name>
<protein>
    <submittedName>
        <fullName evidence="8">Efflux ABC transporter, permease protein</fullName>
    </submittedName>
</protein>
<feature type="transmembrane region" description="Helical" evidence="6">
    <location>
        <begin position="20"/>
        <end position="39"/>
    </location>
</feature>
<dbReference type="AlphaFoldDB" id="B0MNV6"/>
<evidence type="ECO:0000313" key="8">
    <source>
        <dbReference type="EMBL" id="EDS00593.1"/>
    </source>
</evidence>
<feature type="transmembrane region" description="Helical" evidence="6">
    <location>
        <begin position="839"/>
        <end position="862"/>
    </location>
</feature>
<keyword evidence="4 6" id="KW-1133">Transmembrane helix</keyword>
<feature type="transmembrane region" description="Helical" evidence="6">
    <location>
        <begin position="480"/>
        <end position="502"/>
    </location>
</feature>
<feature type="transmembrane region" description="Helical" evidence="6">
    <location>
        <begin position="933"/>
        <end position="952"/>
    </location>
</feature>
<dbReference type="Gene3D" id="1.10.287.950">
    <property type="entry name" value="Methyl-accepting chemotaxis protein"/>
    <property type="match status" value="1"/>
</dbReference>
<evidence type="ECO:0000256" key="3">
    <source>
        <dbReference type="ARBA" id="ARBA00022692"/>
    </source>
</evidence>
<feature type="domain" description="ABC3 transporter permease C-terminal" evidence="7">
    <location>
        <begin position="847"/>
        <end position="965"/>
    </location>
</feature>
<evidence type="ECO:0000313" key="9">
    <source>
        <dbReference type="Proteomes" id="UP000005326"/>
    </source>
</evidence>
<evidence type="ECO:0000256" key="1">
    <source>
        <dbReference type="ARBA" id="ARBA00004651"/>
    </source>
</evidence>
<feature type="transmembrane region" description="Helical" evidence="6">
    <location>
        <begin position="574"/>
        <end position="598"/>
    </location>
</feature>
<dbReference type="GO" id="GO:0005886">
    <property type="term" value="C:plasma membrane"/>
    <property type="evidence" value="ECO:0007669"/>
    <property type="project" value="UniProtKB-SubCell"/>
</dbReference>
<evidence type="ECO:0000256" key="4">
    <source>
        <dbReference type="ARBA" id="ARBA00022989"/>
    </source>
</evidence>
<evidence type="ECO:0000256" key="2">
    <source>
        <dbReference type="ARBA" id="ARBA00022475"/>
    </source>
</evidence>
<comment type="subcellular location">
    <subcellularLocation>
        <location evidence="1">Cell membrane</location>
        <topology evidence="1">Multi-pass membrane protein</topology>
    </subcellularLocation>
</comment>
<dbReference type="PANTHER" id="PTHR30287">
    <property type="entry name" value="MEMBRANE COMPONENT OF PREDICTED ABC SUPERFAMILY METABOLITE UPTAKE TRANSPORTER"/>
    <property type="match status" value="1"/>
</dbReference>
<dbReference type="InterPro" id="IPR038766">
    <property type="entry name" value="Membrane_comp_ABC_pdt"/>
</dbReference>
<proteinExistence type="predicted"/>
<dbReference type="PANTHER" id="PTHR30287:SF2">
    <property type="entry name" value="BLL1001 PROTEIN"/>
    <property type="match status" value="1"/>
</dbReference>
<accession>B0MNV6</accession>
<feature type="transmembrane region" description="Helical" evidence="6">
    <location>
        <begin position="644"/>
        <end position="663"/>
    </location>
</feature>
<dbReference type="EMBL" id="ABCA03000047">
    <property type="protein sequence ID" value="EDS00593.1"/>
    <property type="molecule type" value="Genomic_DNA"/>
</dbReference>
<comment type="caution">
    <text evidence="8">The sequence shown here is derived from an EMBL/GenBank/DDBJ whole genome shotgun (WGS) entry which is preliminary data.</text>
</comment>
<reference evidence="8" key="1">
    <citation type="submission" date="2007-10" db="EMBL/GenBank/DDBJ databases">
        <authorList>
            <person name="Fulton L."/>
            <person name="Clifton S."/>
            <person name="Fulton B."/>
            <person name="Xu J."/>
            <person name="Minx P."/>
            <person name="Pepin K.H."/>
            <person name="Johnson M."/>
            <person name="Thiruvilangam P."/>
            <person name="Bhonagiri V."/>
            <person name="Nash W.E."/>
            <person name="Mardis E.R."/>
            <person name="Wilson R.K."/>
        </authorList>
    </citation>
    <scope>NUCLEOTIDE SEQUENCE [LARGE SCALE GENOMIC DNA]</scope>
    <source>
        <strain evidence="8">DSM 15702</strain>
    </source>
</reference>
<organism evidence="8 9">
    <name type="scientific">[Eubacterium] siraeum DSM 15702</name>
    <dbReference type="NCBI Taxonomy" id="428128"/>
    <lineage>
        <taxon>Bacteria</taxon>
        <taxon>Bacillati</taxon>
        <taxon>Bacillota</taxon>
        <taxon>Clostridia</taxon>
        <taxon>Eubacteriales</taxon>
        <taxon>Oscillospiraceae</taxon>
        <taxon>Oscillospiraceae incertae sedis</taxon>
    </lineage>
</organism>
<dbReference type="Proteomes" id="UP000005326">
    <property type="component" value="Unassembled WGS sequence"/>
</dbReference>
<feature type="transmembrane region" description="Helical" evidence="6">
    <location>
        <begin position="890"/>
        <end position="913"/>
    </location>
</feature>